<evidence type="ECO:0000256" key="4">
    <source>
        <dbReference type="SAM" id="MobiDB-lite"/>
    </source>
</evidence>
<keyword evidence="1 6" id="KW-0489">Methyltransferase</keyword>
<evidence type="ECO:0000313" key="7">
    <source>
        <dbReference type="Proteomes" id="UP000600449"/>
    </source>
</evidence>
<dbReference type="GO" id="GO:0046498">
    <property type="term" value="P:S-adenosylhomocysteine metabolic process"/>
    <property type="evidence" value="ECO:0007669"/>
    <property type="project" value="TreeGrafter"/>
</dbReference>
<evidence type="ECO:0000313" key="6">
    <source>
        <dbReference type="EMBL" id="GGK49535.1"/>
    </source>
</evidence>
<sequence length="265" mass="29480">MADTQTLAPAPAPTGDARPAPERFAEQYVPRFVDKWDALIDWDRRKASEADFFVERLRAAGARRVLDVAAGTGFHSVALIEAGFEVVAVDGSAAMLEQARANAARRGHTLEAIHADWRELGTKVTGTFDAVVCLGSSFPHLFDAGDRRHVLGEFAARIAPGGLLMLDHRNFDAIRAHRYKSSGNFYYCGTGAKVSVDHADETLCRFRYDFADRETYTLEVYPVLENEMRGLLEDAGFEAVETFGDFKRVFDIYATDFVIHVARRP</sequence>
<dbReference type="Gene3D" id="3.40.50.150">
    <property type="entry name" value="Vaccinia Virus protein VP39"/>
    <property type="match status" value="1"/>
</dbReference>
<evidence type="ECO:0000256" key="3">
    <source>
        <dbReference type="ARBA" id="ARBA00022691"/>
    </source>
</evidence>
<evidence type="ECO:0000256" key="1">
    <source>
        <dbReference type="ARBA" id="ARBA00022603"/>
    </source>
</evidence>
<dbReference type="GO" id="GO:0006730">
    <property type="term" value="P:one-carbon metabolic process"/>
    <property type="evidence" value="ECO:0007669"/>
    <property type="project" value="TreeGrafter"/>
</dbReference>
<dbReference type="CDD" id="cd02440">
    <property type="entry name" value="AdoMet_MTases"/>
    <property type="match status" value="1"/>
</dbReference>
<dbReference type="AlphaFoldDB" id="A0A917QGI2"/>
<keyword evidence="2" id="KW-0808">Transferase</keyword>
<dbReference type="EMBL" id="BMMF01000014">
    <property type="protein sequence ID" value="GGK49535.1"/>
    <property type="molecule type" value="Genomic_DNA"/>
</dbReference>
<name>A0A917QGI2_9HYPH</name>
<dbReference type="Pfam" id="PF13649">
    <property type="entry name" value="Methyltransf_25"/>
    <property type="match status" value="1"/>
</dbReference>
<dbReference type="GO" id="GO:0042802">
    <property type="term" value="F:identical protein binding"/>
    <property type="evidence" value="ECO:0007669"/>
    <property type="project" value="TreeGrafter"/>
</dbReference>
<gene>
    <name evidence="6" type="ORF">GCM10011322_40710</name>
</gene>
<dbReference type="PANTHER" id="PTHR16458">
    <property type="entry name" value="GLYCINE N-METHYLTRANSFERASE"/>
    <property type="match status" value="1"/>
</dbReference>
<dbReference type="Proteomes" id="UP000600449">
    <property type="component" value="Unassembled WGS sequence"/>
</dbReference>
<proteinExistence type="predicted"/>
<keyword evidence="3" id="KW-0949">S-adenosyl-L-methionine</keyword>
<organism evidence="6 7">
    <name type="scientific">Salinarimonas ramus</name>
    <dbReference type="NCBI Taxonomy" id="690164"/>
    <lineage>
        <taxon>Bacteria</taxon>
        <taxon>Pseudomonadati</taxon>
        <taxon>Pseudomonadota</taxon>
        <taxon>Alphaproteobacteria</taxon>
        <taxon>Hyphomicrobiales</taxon>
        <taxon>Salinarimonadaceae</taxon>
        <taxon>Salinarimonas</taxon>
    </lineage>
</organism>
<dbReference type="InterPro" id="IPR014369">
    <property type="entry name" value="Gly/Sar_N_MeTrfase"/>
</dbReference>
<dbReference type="InterPro" id="IPR041698">
    <property type="entry name" value="Methyltransf_25"/>
</dbReference>
<dbReference type="GO" id="GO:1904047">
    <property type="term" value="F:S-adenosyl-L-methionine binding"/>
    <property type="evidence" value="ECO:0007669"/>
    <property type="project" value="TreeGrafter"/>
</dbReference>
<evidence type="ECO:0000259" key="5">
    <source>
        <dbReference type="Pfam" id="PF13649"/>
    </source>
</evidence>
<keyword evidence="7" id="KW-1185">Reference proteome</keyword>
<dbReference type="GO" id="GO:0032259">
    <property type="term" value="P:methylation"/>
    <property type="evidence" value="ECO:0007669"/>
    <property type="project" value="UniProtKB-KW"/>
</dbReference>
<dbReference type="GO" id="GO:1901052">
    <property type="term" value="P:sarcosine metabolic process"/>
    <property type="evidence" value="ECO:0007669"/>
    <property type="project" value="TreeGrafter"/>
</dbReference>
<feature type="region of interest" description="Disordered" evidence="4">
    <location>
        <begin position="1"/>
        <end position="21"/>
    </location>
</feature>
<dbReference type="GO" id="GO:0016594">
    <property type="term" value="F:glycine binding"/>
    <property type="evidence" value="ECO:0007669"/>
    <property type="project" value="TreeGrafter"/>
</dbReference>
<dbReference type="SUPFAM" id="SSF53335">
    <property type="entry name" value="S-adenosyl-L-methionine-dependent methyltransferases"/>
    <property type="match status" value="1"/>
</dbReference>
<dbReference type="PANTHER" id="PTHR16458:SF2">
    <property type="entry name" value="GLYCINE N-METHYLTRANSFERASE"/>
    <property type="match status" value="1"/>
</dbReference>
<accession>A0A917QGI2</accession>
<dbReference type="GO" id="GO:0046500">
    <property type="term" value="P:S-adenosylmethionine metabolic process"/>
    <property type="evidence" value="ECO:0007669"/>
    <property type="project" value="TreeGrafter"/>
</dbReference>
<dbReference type="GO" id="GO:0051289">
    <property type="term" value="P:protein homotetramerization"/>
    <property type="evidence" value="ECO:0007669"/>
    <property type="project" value="TreeGrafter"/>
</dbReference>
<dbReference type="PROSITE" id="PS51600">
    <property type="entry name" value="SAM_GNMT"/>
    <property type="match status" value="1"/>
</dbReference>
<dbReference type="GO" id="GO:0006111">
    <property type="term" value="P:regulation of gluconeogenesis"/>
    <property type="evidence" value="ECO:0007669"/>
    <property type="project" value="TreeGrafter"/>
</dbReference>
<evidence type="ECO:0000256" key="2">
    <source>
        <dbReference type="ARBA" id="ARBA00022679"/>
    </source>
</evidence>
<dbReference type="RefSeq" id="WP_188915105.1">
    <property type="nucleotide sequence ID" value="NZ_BMMF01000014.1"/>
</dbReference>
<dbReference type="Gene3D" id="3.30.46.10">
    <property type="entry name" value="Glycine N-methyltransferase, chain A, domain 1"/>
    <property type="match status" value="1"/>
</dbReference>
<dbReference type="InterPro" id="IPR029063">
    <property type="entry name" value="SAM-dependent_MTases_sf"/>
</dbReference>
<reference evidence="6 7" key="1">
    <citation type="journal article" date="2014" name="Int. J. Syst. Evol. Microbiol.">
        <title>Complete genome sequence of Corynebacterium casei LMG S-19264T (=DSM 44701T), isolated from a smear-ripened cheese.</title>
        <authorList>
            <consortium name="US DOE Joint Genome Institute (JGI-PGF)"/>
            <person name="Walter F."/>
            <person name="Albersmeier A."/>
            <person name="Kalinowski J."/>
            <person name="Ruckert C."/>
        </authorList>
    </citation>
    <scope>NUCLEOTIDE SEQUENCE [LARGE SCALE GENOMIC DNA]</scope>
    <source>
        <strain evidence="6 7">CGMCC 1.9161</strain>
    </source>
</reference>
<protein>
    <submittedName>
        <fullName evidence="6">Type 11 methyltransferase</fullName>
    </submittedName>
</protein>
<dbReference type="GO" id="GO:0017174">
    <property type="term" value="F:glycine N-methyltransferase activity"/>
    <property type="evidence" value="ECO:0007669"/>
    <property type="project" value="InterPro"/>
</dbReference>
<dbReference type="GO" id="GO:0005829">
    <property type="term" value="C:cytosol"/>
    <property type="evidence" value="ECO:0007669"/>
    <property type="project" value="TreeGrafter"/>
</dbReference>
<comment type="caution">
    <text evidence="6">The sequence shown here is derived from an EMBL/GenBank/DDBJ whole genome shotgun (WGS) entry which is preliminary data.</text>
</comment>
<feature type="domain" description="Methyltransferase" evidence="5">
    <location>
        <begin position="65"/>
        <end position="162"/>
    </location>
</feature>